<feature type="signal peptide" evidence="1">
    <location>
        <begin position="1"/>
        <end position="30"/>
    </location>
</feature>
<dbReference type="Proteomes" id="UP001301350">
    <property type="component" value="Unassembled WGS sequence"/>
</dbReference>
<accession>A0AAV9J0Q4</accession>
<keyword evidence="3" id="KW-1185">Reference proteome</keyword>
<evidence type="ECO:0000313" key="3">
    <source>
        <dbReference type="Proteomes" id="UP001301350"/>
    </source>
</evidence>
<protein>
    <submittedName>
        <fullName evidence="2">Uncharacterized protein</fullName>
    </submittedName>
</protein>
<evidence type="ECO:0000313" key="2">
    <source>
        <dbReference type="EMBL" id="KAK4537900.1"/>
    </source>
</evidence>
<dbReference type="EMBL" id="JANCYW010000014">
    <property type="protein sequence ID" value="KAK4537900.1"/>
    <property type="molecule type" value="Genomic_DNA"/>
</dbReference>
<evidence type="ECO:0000256" key="1">
    <source>
        <dbReference type="SAM" id="SignalP"/>
    </source>
</evidence>
<reference evidence="2 3" key="1">
    <citation type="submission" date="2022-07" db="EMBL/GenBank/DDBJ databases">
        <title>Genome-wide signatures of adaptation to extreme environments.</title>
        <authorList>
            <person name="Cho C.H."/>
            <person name="Yoon H.S."/>
        </authorList>
    </citation>
    <scope>NUCLEOTIDE SEQUENCE [LARGE SCALE GENOMIC DNA]</scope>
    <source>
        <strain evidence="2 3">DBV 063 E5</strain>
    </source>
</reference>
<dbReference type="AlphaFoldDB" id="A0AAV9J0Q4"/>
<name>A0AAV9J0Q4_CYACA</name>
<feature type="chain" id="PRO_5044001379" evidence="1">
    <location>
        <begin position="31"/>
        <end position="235"/>
    </location>
</feature>
<organism evidence="2 3">
    <name type="scientific">Cyanidium caldarium</name>
    <name type="common">Red alga</name>
    <dbReference type="NCBI Taxonomy" id="2771"/>
    <lineage>
        <taxon>Eukaryota</taxon>
        <taxon>Rhodophyta</taxon>
        <taxon>Bangiophyceae</taxon>
        <taxon>Cyanidiales</taxon>
        <taxon>Cyanidiaceae</taxon>
        <taxon>Cyanidium</taxon>
    </lineage>
</organism>
<proteinExistence type="predicted"/>
<keyword evidence="1" id="KW-0732">Signal</keyword>
<gene>
    <name evidence="2" type="ORF">CDCA_CDCA14G3925</name>
</gene>
<comment type="caution">
    <text evidence="2">The sequence shown here is derived from an EMBL/GenBank/DDBJ whole genome shotgun (WGS) entry which is preliminary data.</text>
</comment>
<sequence length="235" mass="25083">MASIRHHTALFLAAIMALPLLLVSMQATASIVEMRAWDLAAADRQYADQAANGNFLPPSPLLPHPPVYDENRTATVVVTGADVQNSNNAEANDFGVGGEITFSAGIDKATVYPDDDVTDFKVVNATALLSNLSFSYFVYYKHPLAMYTAGNLPGVNSSITALYQSSQHNVNFTTGTVLIKQVNPQPAGAPGEVYVSFNVYDPRNDSRVPDIPSSLLEFGVLSILRVPCSGAGISC</sequence>